<feature type="transmembrane region" description="Helical" evidence="1">
    <location>
        <begin position="145"/>
        <end position="164"/>
    </location>
</feature>
<evidence type="ECO:0000313" key="3">
    <source>
        <dbReference type="Proteomes" id="UP000633418"/>
    </source>
</evidence>
<evidence type="ECO:0008006" key="4">
    <source>
        <dbReference type="Google" id="ProtNLM"/>
    </source>
</evidence>
<dbReference type="EMBL" id="CP077095">
    <property type="protein sequence ID" value="QXI36705.1"/>
    <property type="molecule type" value="Genomic_DNA"/>
</dbReference>
<evidence type="ECO:0000256" key="1">
    <source>
        <dbReference type="SAM" id="Phobius"/>
    </source>
</evidence>
<proteinExistence type="predicted"/>
<gene>
    <name evidence="2" type="ORF">HU772_015235</name>
</gene>
<sequence>MVAASGLFGIGKGVQAVFRNNNAHELNEASRELVDQMSQQLEHSRNLCGETLAGLGRQKVAALSEELGDFVEQYGKLKNVQLDEAAGIDLLHLGDFSANELAEMSLSCSMIEASALGLGSGAAGGALTAFGAYSGTMMLASAGTGTAISALSGAAATNATLAWLGGGTLASGGLGMAGGTMVLGVLAVGPALLVFGSLLSAKAGTNLENARSNCEQAKTYAEEVRLILSRLEGIYDLAVLATDTLAAARRRLAIANDQLAALINVLGDDYQTYNPLGRDLVFKTVKTAQLVKALVDTPILDADGNLLGDSAACIGRYAEHIASRAD</sequence>
<protein>
    <recommendedName>
        <fullName evidence="4">Chemotaxis protein</fullName>
    </recommendedName>
</protein>
<dbReference type="RefSeq" id="WP_217858719.1">
    <property type="nucleotide sequence ID" value="NZ_CP077095.1"/>
</dbReference>
<evidence type="ECO:0000313" key="2">
    <source>
        <dbReference type="EMBL" id="QXI36705.1"/>
    </source>
</evidence>
<reference evidence="2 3" key="2">
    <citation type="journal article" date="2021" name="Microorganisms">
        <title>The Ever-Expanding Pseudomonas Genus: Description of 43 New Species and Partition of the Pseudomonas putida Group.</title>
        <authorList>
            <person name="Girard L."/>
            <person name="Lood C."/>
            <person name="Hofte M."/>
            <person name="Vandamme P."/>
            <person name="Rokni-Zadeh H."/>
            <person name="van Noort V."/>
            <person name="Lavigne R."/>
            <person name="De Mot R."/>
        </authorList>
    </citation>
    <scope>NUCLEOTIDE SEQUENCE [LARGE SCALE GENOMIC DNA]</scope>
    <source>
        <strain evidence="2 3">RW9S1A</strain>
    </source>
</reference>
<accession>A0A9E6PSU4</accession>
<keyword evidence="1" id="KW-1133">Transmembrane helix</keyword>
<dbReference type="KEGG" id="pxn:HU772_015235"/>
<keyword evidence="1" id="KW-0472">Membrane</keyword>
<keyword evidence="1" id="KW-0812">Transmembrane</keyword>
<dbReference type="Proteomes" id="UP000633418">
    <property type="component" value="Chromosome"/>
</dbReference>
<keyword evidence="3" id="KW-1185">Reference proteome</keyword>
<feature type="transmembrane region" description="Helical" evidence="1">
    <location>
        <begin position="176"/>
        <end position="201"/>
    </location>
</feature>
<feature type="transmembrane region" description="Helical" evidence="1">
    <location>
        <begin position="113"/>
        <end position="133"/>
    </location>
</feature>
<dbReference type="AlphaFoldDB" id="A0A9E6PSU4"/>
<organism evidence="2 3">
    <name type="scientific">Pseudomonas xantholysinigenes</name>
    <dbReference type="NCBI Taxonomy" id="2745490"/>
    <lineage>
        <taxon>Bacteria</taxon>
        <taxon>Pseudomonadati</taxon>
        <taxon>Pseudomonadota</taxon>
        <taxon>Gammaproteobacteria</taxon>
        <taxon>Pseudomonadales</taxon>
        <taxon>Pseudomonadaceae</taxon>
        <taxon>Pseudomonas</taxon>
    </lineage>
</organism>
<name>A0A9E6PSU4_9PSED</name>
<reference evidence="2 3" key="1">
    <citation type="journal article" date="2020" name="Microorganisms">
        <title>Reliable Identification of Environmental Pseudomonas Isolates Using the rpoD Gene.</title>
        <authorList>
            <consortium name="The Broad Institute Genome Sequencing Platform"/>
            <person name="Girard L."/>
            <person name="Lood C."/>
            <person name="Rokni-Zadeh H."/>
            <person name="van Noort V."/>
            <person name="Lavigne R."/>
            <person name="De Mot R."/>
        </authorList>
    </citation>
    <scope>NUCLEOTIDE SEQUENCE [LARGE SCALE GENOMIC DNA]</scope>
    <source>
        <strain evidence="2 3">RW9S1A</strain>
    </source>
</reference>